<dbReference type="PANTHER" id="PTHR32243:SF18">
    <property type="entry name" value="INNER MEMBRANE ABC TRANSPORTER PERMEASE PROTEIN YCJP"/>
    <property type="match status" value="1"/>
</dbReference>
<dbReference type="InterPro" id="IPR035906">
    <property type="entry name" value="MetI-like_sf"/>
</dbReference>
<dbReference type="AlphaFoldDB" id="A0A1Y3PSM0"/>
<keyword evidence="4 7" id="KW-0812">Transmembrane</keyword>
<dbReference type="GO" id="GO:0005886">
    <property type="term" value="C:plasma membrane"/>
    <property type="evidence" value="ECO:0007669"/>
    <property type="project" value="UniProtKB-SubCell"/>
</dbReference>
<evidence type="ECO:0000256" key="2">
    <source>
        <dbReference type="ARBA" id="ARBA00022448"/>
    </source>
</evidence>
<evidence type="ECO:0000313" key="9">
    <source>
        <dbReference type="Proteomes" id="UP000196475"/>
    </source>
</evidence>
<evidence type="ECO:0000256" key="5">
    <source>
        <dbReference type="ARBA" id="ARBA00022989"/>
    </source>
</evidence>
<evidence type="ECO:0008006" key="10">
    <source>
        <dbReference type="Google" id="ProtNLM"/>
    </source>
</evidence>
<dbReference type="EMBL" id="LZRT01000076">
    <property type="protein sequence ID" value="OUM87329.1"/>
    <property type="molecule type" value="Genomic_DNA"/>
</dbReference>
<organism evidence="8 9">
    <name type="scientific">Bacillus thermozeamaize</name>
    <dbReference type="NCBI Taxonomy" id="230954"/>
    <lineage>
        <taxon>Bacteria</taxon>
        <taxon>Bacillati</taxon>
        <taxon>Bacillota</taxon>
        <taxon>Bacilli</taxon>
        <taxon>Bacillales</taxon>
        <taxon>Bacillaceae</taxon>
        <taxon>Bacillus</taxon>
    </lineage>
</organism>
<dbReference type="Gene3D" id="1.10.3720.10">
    <property type="entry name" value="MetI-like"/>
    <property type="match status" value="1"/>
</dbReference>
<comment type="caution">
    <text evidence="8">The sequence shown here is derived from an EMBL/GenBank/DDBJ whole genome shotgun (WGS) entry which is preliminary data.</text>
</comment>
<feature type="transmembrane region" description="Helical" evidence="7">
    <location>
        <begin position="12"/>
        <end position="33"/>
    </location>
</feature>
<evidence type="ECO:0000256" key="3">
    <source>
        <dbReference type="ARBA" id="ARBA00022475"/>
    </source>
</evidence>
<evidence type="ECO:0000256" key="7">
    <source>
        <dbReference type="SAM" id="Phobius"/>
    </source>
</evidence>
<dbReference type="InterPro" id="IPR050901">
    <property type="entry name" value="BP-dep_ABC_trans_perm"/>
</dbReference>
<evidence type="ECO:0000313" key="8">
    <source>
        <dbReference type="EMBL" id="OUM87329.1"/>
    </source>
</evidence>
<accession>A0A1Y3PSM0</accession>
<proteinExistence type="predicted"/>
<dbReference type="PANTHER" id="PTHR32243">
    <property type="entry name" value="MALTOSE TRANSPORT SYSTEM PERMEASE-RELATED"/>
    <property type="match status" value="1"/>
</dbReference>
<evidence type="ECO:0000256" key="1">
    <source>
        <dbReference type="ARBA" id="ARBA00004651"/>
    </source>
</evidence>
<protein>
    <recommendedName>
        <fullName evidence="10">ABC transmembrane type-1 domain-containing protein</fullName>
    </recommendedName>
</protein>
<keyword evidence="6 7" id="KW-0472">Membrane</keyword>
<keyword evidence="2" id="KW-0813">Transport</keyword>
<gene>
    <name evidence="8" type="ORF">BAA01_12375</name>
</gene>
<name>A0A1Y3PSM0_9BACI</name>
<feature type="transmembrane region" description="Helical" evidence="7">
    <location>
        <begin position="73"/>
        <end position="94"/>
    </location>
</feature>
<keyword evidence="5 7" id="KW-1133">Transmembrane helix</keyword>
<keyword evidence="3" id="KW-1003">Cell membrane</keyword>
<reference evidence="9" key="1">
    <citation type="submission" date="2016-06" db="EMBL/GenBank/DDBJ databases">
        <authorList>
            <person name="Nascimento L."/>
            <person name="Pereira R.V."/>
            <person name="Martins L.F."/>
            <person name="Quaggio R.B."/>
            <person name="Silva A.M."/>
            <person name="Setubal J.C."/>
        </authorList>
    </citation>
    <scope>NUCLEOTIDE SEQUENCE [LARGE SCALE GENOMIC DNA]</scope>
</reference>
<evidence type="ECO:0000256" key="4">
    <source>
        <dbReference type="ARBA" id="ARBA00022692"/>
    </source>
</evidence>
<dbReference type="Proteomes" id="UP000196475">
    <property type="component" value="Unassembled WGS sequence"/>
</dbReference>
<sequence>MGQVLKRAVPHAVLLAYVAAVLFPFVFVVFSLLKGSNVDIATNPFGLPKEWHLENYVEAWVKAKIGVYFFNSVYLSFTSALAGALLAAATAFALSG</sequence>
<dbReference type="SUPFAM" id="SSF161098">
    <property type="entry name" value="MetI-like"/>
    <property type="match status" value="1"/>
</dbReference>
<evidence type="ECO:0000256" key="6">
    <source>
        <dbReference type="ARBA" id="ARBA00023136"/>
    </source>
</evidence>
<comment type="subcellular location">
    <subcellularLocation>
        <location evidence="1">Cell membrane</location>
        <topology evidence="1">Multi-pass membrane protein</topology>
    </subcellularLocation>
</comment>